<dbReference type="GO" id="GO:0004527">
    <property type="term" value="F:exonuclease activity"/>
    <property type="evidence" value="ECO:0007669"/>
    <property type="project" value="UniProtKB-KW"/>
</dbReference>
<dbReference type="GO" id="GO:0003697">
    <property type="term" value="F:single-stranded DNA binding"/>
    <property type="evidence" value="ECO:0007669"/>
    <property type="project" value="TreeGrafter"/>
</dbReference>
<evidence type="ECO:0000256" key="3">
    <source>
        <dbReference type="ARBA" id="ARBA00022722"/>
    </source>
</evidence>
<dbReference type="PANTHER" id="PTHR12415:SF0">
    <property type="entry name" value="TYROSYL-DNA PHOSPHODIESTERASE 1"/>
    <property type="match status" value="1"/>
</dbReference>
<accession>A0A1B6CZW2</accession>
<evidence type="ECO:0000256" key="8">
    <source>
        <dbReference type="ARBA" id="ARBA00023242"/>
    </source>
</evidence>
<protein>
    <recommendedName>
        <fullName evidence="14">Tyrosyl-DNA phosphodiesterase</fullName>
    </recommendedName>
</protein>
<keyword evidence="8" id="KW-0539">Nucleus</keyword>
<evidence type="ECO:0000256" key="4">
    <source>
        <dbReference type="ARBA" id="ARBA00022763"/>
    </source>
</evidence>
<evidence type="ECO:0000256" key="11">
    <source>
        <dbReference type="PIRSR" id="PIRSR610347-3"/>
    </source>
</evidence>
<feature type="region of interest" description="Disordered" evidence="12">
    <location>
        <begin position="47"/>
        <end position="81"/>
    </location>
</feature>
<organism evidence="13">
    <name type="scientific">Clastoptera arizonana</name>
    <name type="common">Arizona spittle bug</name>
    <dbReference type="NCBI Taxonomy" id="38151"/>
    <lineage>
        <taxon>Eukaryota</taxon>
        <taxon>Metazoa</taxon>
        <taxon>Ecdysozoa</taxon>
        <taxon>Arthropoda</taxon>
        <taxon>Hexapoda</taxon>
        <taxon>Insecta</taxon>
        <taxon>Pterygota</taxon>
        <taxon>Neoptera</taxon>
        <taxon>Paraneoptera</taxon>
        <taxon>Hemiptera</taxon>
        <taxon>Auchenorrhyncha</taxon>
        <taxon>Cercopoidea</taxon>
        <taxon>Clastopteridae</taxon>
        <taxon>Clastoptera</taxon>
    </lineage>
</organism>
<dbReference type="GO" id="GO:0005634">
    <property type="term" value="C:nucleus"/>
    <property type="evidence" value="ECO:0007669"/>
    <property type="project" value="UniProtKB-SubCell"/>
</dbReference>
<keyword evidence="4" id="KW-0227">DNA damage</keyword>
<evidence type="ECO:0000256" key="10">
    <source>
        <dbReference type="PIRSR" id="PIRSR610347-2"/>
    </source>
</evidence>
<evidence type="ECO:0000256" key="2">
    <source>
        <dbReference type="ARBA" id="ARBA00010205"/>
    </source>
</evidence>
<dbReference type="SUPFAM" id="SSF56024">
    <property type="entry name" value="Phospholipase D/nuclease"/>
    <property type="match status" value="2"/>
</dbReference>
<reference evidence="13" key="1">
    <citation type="submission" date="2015-12" db="EMBL/GenBank/DDBJ databases">
        <title>De novo transcriptome assembly of four potential Pierce s Disease insect vectors from Arizona vineyards.</title>
        <authorList>
            <person name="Tassone E.E."/>
        </authorList>
    </citation>
    <scope>NUCLEOTIDE SEQUENCE</scope>
</reference>
<dbReference type="InterPro" id="IPR010347">
    <property type="entry name" value="Tdp1"/>
</dbReference>
<sequence>KELEHSHSLPKDYQTEVDLNTVNEQIKLLSKIKGMNLKVDNVGEKAVNSLDNRDNNSDSNSSREQNQKITNHNATNKSEDKNFYSTEDVRINSMSNSKVALAYFEKVKSKSKGKIVDKLKAAAPYNFFLTSIAASKPTHTEQLSLQLFDILDPSLGDLESSLQINFMVEYGFLMAQYHIAGQREKPMTVFYGECDNNKWHPHITAVKIKPPSPFGSHHTKMSIMSYTDGSVRIAVTTANLVEEDWENRTQGVWLSPICPVLPLEHDTMAGDSPTGFKKDLVQYLSAYQKPELTNWIHKVKKADCSSINVFFVASTPGTHKGTDYNNWGQGKLASVLRAHCTIPKDAADWSVIAQFSSIGTLGAQPSDWLCGELRTTMSNGCGTQLLNPPTMKLIYPSISNVENSHDGLLGGGCLPYSKRVDDKQPWLKNYLYQWKSEGRFRTKAVPHIKTYTRVSPENKHIAWFLLTSANLSKAAWGKRNTTGGLGILSYEAGVLFIPKFINGGYTFPVTKEVDSKDIPVFPLPYDLPLLPYSSRDKPFLIDILC</sequence>
<dbReference type="GO" id="GO:0003690">
    <property type="term" value="F:double-stranded DNA binding"/>
    <property type="evidence" value="ECO:0007669"/>
    <property type="project" value="TreeGrafter"/>
</dbReference>
<feature type="site" description="Interaction with DNA" evidence="11">
    <location>
        <position position="472"/>
    </location>
</feature>
<keyword evidence="5" id="KW-0378">Hydrolase</keyword>
<evidence type="ECO:0000256" key="12">
    <source>
        <dbReference type="SAM" id="MobiDB-lite"/>
    </source>
</evidence>
<dbReference type="PANTHER" id="PTHR12415">
    <property type="entry name" value="TYROSYL-DNA PHOSPHODIESTERASE 1"/>
    <property type="match status" value="1"/>
</dbReference>
<gene>
    <name evidence="13" type="ORF">g.10300</name>
</gene>
<name>A0A1B6CZW2_9HEMI</name>
<dbReference type="GO" id="GO:0017005">
    <property type="term" value="F:3'-tyrosyl-DNA phosphodiesterase activity"/>
    <property type="evidence" value="ECO:0007669"/>
    <property type="project" value="TreeGrafter"/>
</dbReference>
<dbReference type="GO" id="GO:0006281">
    <property type="term" value="P:DNA repair"/>
    <property type="evidence" value="ECO:0007669"/>
    <property type="project" value="UniProtKB-KW"/>
</dbReference>
<dbReference type="AlphaFoldDB" id="A0A1B6CZW2"/>
<evidence type="ECO:0000313" key="13">
    <source>
        <dbReference type="EMBL" id="JAS18971.1"/>
    </source>
</evidence>
<keyword evidence="3" id="KW-0540">Nuclease</keyword>
<feature type="active site" description="Proton donor/acceptor" evidence="9">
    <location>
        <position position="447"/>
    </location>
</feature>
<keyword evidence="6" id="KW-0269">Exonuclease</keyword>
<comment type="similarity">
    <text evidence="2">Belongs to the tyrosyl-DNA phosphodiesterase family.</text>
</comment>
<dbReference type="Pfam" id="PF06087">
    <property type="entry name" value="Tyr-DNA_phospho"/>
    <property type="match status" value="1"/>
</dbReference>
<dbReference type="Gene3D" id="3.30.870.10">
    <property type="entry name" value="Endonuclease Chain A"/>
    <property type="match status" value="2"/>
</dbReference>
<evidence type="ECO:0000256" key="7">
    <source>
        <dbReference type="ARBA" id="ARBA00023204"/>
    </source>
</evidence>
<feature type="binding site" evidence="10">
    <location>
        <position position="220"/>
    </location>
    <ligand>
        <name>substrate</name>
    </ligand>
</feature>
<feature type="active site" description="Nucleophile" evidence="9">
    <location>
        <position position="218"/>
    </location>
</feature>
<evidence type="ECO:0000256" key="9">
    <source>
        <dbReference type="PIRSR" id="PIRSR610347-1"/>
    </source>
</evidence>
<evidence type="ECO:0000256" key="5">
    <source>
        <dbReference type="ARBA" id="ARBA00022801"/>
    </source>
</evidence>
<feature type="binding site" evidence="10">
    <location>
        <position position="449"/>
    </location>
    <ligand>
        <name>substrate</name>
    </ligand>
</feature>
<evidence type="ECO:0008006" key="14">
    <source>
        <dbReference type="Google" id="ProtNLM"/>
    </source>
</evidence>
<feature type="compositionally biased region" description="Polar residues" evidence="12">
    <location>
        <begin position="67"/>
        <end position="76"/>
    </location>
</feature>
<keyword evidence="7" id="KW-0234">DNA repair</keyword>
<dbReference type="CDD" id="cd09193">
    <property type="entry name" value="PLDc_mTdp1_1"/>
    <property type="match status" value="1"/>
</dbReference>
<evidence type="ECO:0000256" key="1">
    <source>
        <dbReference type="ARBA" id="ARBA00004123"/>
    </source>
</evidence>
<comment type="subcellular location">
    <subcellularLocation>
        <location evidence="1">Nucleus</location>
    </subcellularLocation>
</comment>
<feature type="non-terminal residue" evidence="13">
    <location>
        <position position="1"/>
    </location>
</feature>
<evidence type="ECO:0000256" key="6">
    <source>
        <dbReference type="ARBA" id="ARBA00022839"/>
    </source>
</evidence>
<dbReference type="EMBL" id="GEDC01018327">
    <property type="protein sequence ID" value="JAS18971.1"/>
    <property type="molecule type" value="Transcribed_RNA"/>
</dbReference>
<proteinExistence type="inferred from homology"/>